<comment type="caution">
    <text evidence="1">The sequence shown here is derived from an EMBL/GenBank/DDBJ whole genome shotgun (WGS) entry which is preliminary data.</text>
</comment>
<sequence>MIVEEGFPSCLVLLGSCVTTTIVDLGGVFESYAMIDVVGNISNIRETMGEKIRVARLHLCILLLKVRFEG</sequence>
<name>A0A021VP00_9CELL</name>
<dbReference type="Proteomes" id="UP000019753">
    <property type="component" value="Unassembled WGS sequence"/>
</dbReference>
<gene>
    <name evidence="1" type="ORF">N866_16255</name>
</gene>
<protein>
    <submittedName>
        <fullName evidence="1">Uncharacterized protein</fullName>
    </submittedName>
</protein>
<organism evidence="1 2">
    <name type="scientific">Actinotalea ferrariae CF5-4</name>
    <dbReference type="NCBI Taxonomy" id="948458"/>
    <lineage>
        <taxon>Bacteria</taxon>
        <taxon>Bacillati</taxon>
        <taxon>Actinomycetota</taxon>
        <taxon>Actinomycetes</taxon>
        <taxon>Micrococcales</taxon>
        <taxon>Cellulomonadaceae</taxon>
        <taxon>Actinotalea</taxon>
    </lineage>
</organism>
<accession>A0A021VP00</accession>
<evidence type="ECO:0000313" key="1">
    <source>
        <dbReference type="EMBL" id="EYR61800.1"/>
    </source>
</evidence>
<proteinExistence type="predicted"/>
<evidence type="ECO:0000313" key="2">
    <source>
        <dbReference type="Proteomes" id="UP000019753"/>
    </source>
</evidence>
<dbReference type="AlphaFoldDB" id="A0A021VP00"/>
<dbReference type="EMBL" id="AXCW01000522">
    <property type="protein sequence ID" value="EYR61800.1"/>
    <property type="molecule type" value="Genomic_DNA"/>
</dbReference>
<reference evidence="1 2" key="1">
    <citation type="submission" date="2014-01" db="EMBL/GenBank/DDBJ databases">
        <title>Actinotalea ferrariae CF5-4.</title>
        <authorList>
            <person name="Chen F."/>
            <person name="Li Y."/>
            <person name="Wang G."/>
        </authorList>
    </citation>
    <scope>NUCLEOTIDE SEQUENCE [LARGE SCALE GENOMIC DNA]</scope>
    <source>
        <strain evidence="1 2">CF5-4</strain>
    </source>
</reference>
<keyword evidence="2" id="KW-1185">Reference proteome</keyword>